<dbReference type="EMBL" id="BNJQ01000037">
    <property type="protein sequence ID" value="GHP11955.1"/>
    <property type="molecule type" value="Genomic_DNA"/>
</dbReference>
<proteinExistence type="predicted"/>
<protein>
    <submittedName>
        <fullName evidence="1">Uncharacterized protein</fullName>
    </submittedName>
</protein>
<evidence type="ECO:0000313" key="2">
    <source>
        <dbReference type="Proteomes" id="UP000660262"/>
    </source>
</evidence>
<gene>
    <name evidence="1" type="ORF">PPROV_001068200</name>
</gene>
<organism evidence="1 2">
    <name type="scientific">Pycnococcus provasolii</name>
    <dbReference type="NCBI Taxonomy" id="41880"/>
    <lineage>
        <taxon>Eukaryota</taxon>
        <taxon>Viridiplantae</taxon>
        <taxon>Chlorophyta</taxon>
        <taxon>Pseudoscourfieldiophyceae</taxon>
        <taxon>Pseudoscourfieldiales</taxon>
        <taxon>Pycnococcaceae</taxon>
        <taxon>Pycnococcus</taxon>
    </lineage>
</organism>
<dbReference type="AlphaFoldDB" id="A0A830HZC4"/>
<comment type="caution">
    <text evidence="1">The sequence shown here is derived from an EMBL/GenBank/DDBJ whole genome shotgun (WGS) entry which is preliminary data.</text>
</comment>
<dbReference type="Proteomes" id="UP000660262">
    <property type="component" value="Unassembled WGS sequence"/>
</dbReference>
<accession>A0A830HZC4</accession>
<sequence length="280" mass="29884">MAPPPPTTTTPTTLSPGPSFDALLDAYLSLHALGALAEHASSLYASYVHVRSHSEGHPQSSLGGVADAISFLAAYFKALEDGDAHAIKPTYALVQVSREAASAVSETIRKTYPQTDLRVTADELHAVLLHVCADFKREAARVAWLAARGNQATQEDTERVSVVEAAKHVAAAARLAPLCESARVTLYKEEEEREVAIDIFAAHARGLLCASTSFPTFDDVKDAIRHIANPPTQAVEEDNNVNNVDDNSGDASMADYGIRPTVNYATLVHALVTSEAALNL</sequence>
<reference evidence="1" key="1">
    <citation type="submission" date="2020-10" db="EMBL/GenBank/DDBJ databases">
        <title>Unveiling of a novel bifunctional photoreceptor, Dualchrome1, isolated from a cosmopolitan green alga.</title>
        <authorList>
            <person name="Suzuki S."/>
            <person name="Kawachi M."/>
        </authorList>
    </citation>
    <scope>NUCLEOTIDE SEQUENCE</scope>
    <source>
        <strain evidence="1">NIES 2893</strain>
    </source>
</reference>
<keyword evidence="2" id="KW-1185">Reference proteome</keyword>
<evidence type="ECO:0000313" key="1">
    <source>
        <dbReference type="EMBL" id="GHP11955.1"/>
    </source>
</evidence>
<name>A0A830HZC4_9CHLO</name>